<accession>A0A2D4G869</accession>
<organism evidence="2">
    <name type="scientific">Micrurus corallinus</name>
    <name type="common">Brazilian coral snake</name>
    <dbReference type="NCBI Taxonomy" id="54390"/>
    <lineage>
        <taxon>Eukaryota</taxon>
        <taxon>Metazoa</taxon>
        <taxon>Chordata</taxon>
        <taxon>Craniata</taxon>
        <taxon>Vertebrata</taxon>
        <taxon>Euteleostomi</taxon>
        <taxon>Lepidosauria</taxon>
        <taxon>Squamata</taxon>
        <taxon>Bifurcata</taxon>
        <taxon>Unidentata</taxon>
        <taxon>Episquamata</taxon>
        <taxon>Toxicofera</taxon>
        <taxon>Serpentes</taxon>
        <taxon>Colubroidea</taxon>
        <taxon>Elapidae</taxon>
        <taxon>Elapinae</taxon>
        <taxon>Micrurus</taxon>
    </lineage>
</organism>
<evidence type="ECO:0000256" key="1">
    <source>
        <dbReference type="SAM" id="Phobius"/>
    </source>
</evidence>
<sequence>MIFLIIILLSSGTGKLLALILSKNFFAVSCIFCLVLFSISLNRTQWVDPHRDTCSKMVEATLSSIPLPSNPASALCKRRSETPLVIWGEVLLLKGGGRRNVSNHPVCRSSLGHNSISTVLLFQDHLRKLHDLELYTFYICCLFVVSHHLMMIIIIIIGAGLSEEH</sequence>
<feature type="transmembrane region" description="Helical" evidence="1">
    <location>
        <begin position="24"/>
        <end position="41"/>
    </location>
</feature>
<evidence type="ECO:0000313" key="2">
    <source>
        <dbReference type="EMBL" id="LAA55962.1"/>
    </source>
</evidence>
<keyword evidence="1" id="KW-1133">Transmembrane helix</keyword>
<reference evidence="2" key="2">
    <citation type="submission" date="2017-11" db="EMBL/GenBank/DDBJ databases">
        <title>Coralsnake Venomics: Analyses of Venom Gland Transcriptomes and Proteomes of Six Brazilian Taxa.</title>
        <authorList>
            <person name="Aird S.D."/>
            <person name="Jorge da Silva N."/>
            <person name="Qiu L."/>
            <person name="Villar-Briones A."/>
            <person name="Aparecida-Saddi V."/>
            <person name="Campos-Telles M.P."/>
            <person name="Grau M."/>
            <person name="Mikheyev A.S."/>
        </authorList>
    </citation>
    <scope>NUCLEOTIDE SEQUENCE</scope>
    <source>
        <tissue evidence="2">Venom_gland</tissue>
    </source>
</reference>
<protein>
    <submittedName>
        <fullName evidence="2">Uncharacterized protein</fullName>
    </submittedName>
</protein>
<reference evidence="2" key="1">
    <citation type="submission" date="2017-07" db="EMBL/GenBank/DDBJ databases">
        <authorList>
            <person name="Mikheyev A."/>
            <person name="Grau M."/>
        </authorList>
    </citation>
    <scope>NUCLEOTIDE SEQUENCE</scope>
    <source>
        <tissue evidence="2">Venom_gland</tissue>
    </source>
</reference>
<dbReference type="EMBL" id="IACJ01109419">
    <property type="protein sequence ID" value="LAA55962.1"/>
    <property type="molecule type" value="Transcribed_RNA"/>
</dbReference>
<keyword evidence="1" id="KW-0472">Membrane</keyword>
<proteinExistence type="predicted"/>
<keyword evidence="1" id="KW-0812">Transmembrane</keyword>
<name>A0A2D4G869_MICCO</name>
<feature type="transmembrane region" description="Helical" evidence="1">
    <location>
        <begin position="135"/>
        <end position="161"/>
    </location>
</feature>
<dbReference type="AlphaFoldDB" id="A0A2D4G869"/>